<proteinExistence type="predicted"/>
<evidence type="ECO:0000313" key="1">
    <source>
        <dbReference type="EMBL" id="KAK4708343.1"/>
    </source>
</evidence>
<dbReference type="AlphaFoldDB" id="A0AAV9K5X6"/>
<protein>
    <submittedName>
        <fullName evidence="1">Uncharacterized protein</fullName>
    </submittedName>
</protein>
<dbReference type="PANTHER" id="PTHR33710">
    <property type="entry name" value="BNAC02G09200D PROTEIN"/>
    <property type="match status" value="1"/>
</dbReference>
<keyword evidence="2" id="KW-1185">Reference proteome</keyword>
<organism evidence="1 2">
    <name type="scientific">Solanum pinnatisectum</name>
    <name type="common">tansyleaf nightshade</name>
    <dbReference type="NCBI Taxonomy" id="50273"/>
    <lineage>
        <taxon>Eukaryota</taxon>
        <taxon>Viridiplantae</taxon>
        <taxon>Streptophyta</taxon>
        <taxon>Embryophyta</taxon>
        <taxon>Tracheophyta</taxon>
        <taxon>Spermatophyta</taxon>
        <taxon>Magnoliopsida</taxon>
        <taxon>eudicotyledons</taxon>
        <taxon>Gunneridae</taxon>
        <taxon>Pentapetalae</taxon>
        <taxon>asterids</taxon>
        <taxon>lamiids</taxon>
        <taxon>Solanales</taxon>
        <taxon>Solanaceae</taxon>
        <taxon>Solanoideae</taxon>
        <taxon>Solaneae</taxon>
        <taxon>Solanum</taxon>
    </lineage>
</organism>
<gene>
    <name evidence="1" type="ORF">R3W88_029268</name>
</gene>
<comment type="caution">
    <text evidence="1">The sequence shown here is derived from an EMBL/GenBank/DDBJ whole genome shotgun (WGS) entry which is preliminary data.</text>
</comment>
<sequence length="215" mass="25276">MIDLGFKGCKYTWTNKRYRNRSNLIFERLDRCSDHCPMLIALDHSNSKKGTKPFIMEPMWCGHPSFQPLVQHCFDNQDTLNGAINLFQKEATIWNSSTFGNIFKNTRKILARLDGIQRSPSYPLSHFLHDLESSLLQDYDNLLAVEKEFWKTKSRINWLIEGDANTSFFHTSTINRRRRNRITFIKDGVGNLLKDQDQLNTHIANFFRKLYTTNH</sequence>
<accession>A0AAV9K5X6</accession>
<reference evidence="1 2" key="1">
    <citation type="submission" date="2023-10" db="EMBL/GenBank/DDBJ databases">
        <title>Genome-Wide Identification Analysis in wild type Solanum Pinnatisectum Reveals Some Genes Defensing Phytophthora Infestans.</title>
        <authorList>
            <person name="Sun C."/>
        </authorList>
    </citation>
    <scope>NUCLEOTIDE SEQUENCE [LARGE SCALE GENOMIC DNA]</scope>
    <source>
        <strain evidence="1">LQN</strain>
        <tissue evidence="1">Leaf</tissue>
    </source>
</reference>
<dbReference type="PANTHER" id="PTHR33710:SF77">
    <property type="entry name" value="DNASE I-LIKE SUPERFAMILY PROTEIN"/>
    <property type="match status" value="1"/>
</dbReference>
<evidence type="ECO:0000313" key="2">
    <source>
        <dbReference type="Proteomes" id="UP001311915"/>
    </source>
</evidence>
<dbReference type="Proteomes" id="UP001311915">
    <property type="component" value="Unassembled WGS sequence"/>
</dbReference>
<name>A0AAV9K5X6_9SOLN</name>
<dbReference type="EMBL" id="JAWPEI010000012">
    <property type="protein sequence ID" value="KAK4708343.1"/>
    <property type="molecule type" value="Genomic_DNA"/>
</dbReference>